<reference evidence="16 17" key="1">
    <citation type="submission" date="2024-02" db="EMBL/GenBank/DDBJ databases">
        <title>Complete sequences of two Paenibacillus sp. strains and one Lysinibacillus strain isolated from the environment on STAA medium highlight biotechnological potential.</title>
        <authorList>
            <person name="Attere S.A."/>
            <person name="Piche L.C."/>
            <person name="Intertaglia L."/>
            <person name="Lami R."/>
            <person name="Charette S.J."/>
            <person name="Vincent A.T."/>
        </authorList>
    </citation>
    <scope>NUCLEOTIDE SEQUENCE [LARGE SCALE GENOMIC DNA]</scope>
    <source>
        <strain evidence="16 17">Y5S-7</strain>
    </source>
</reference>
<protein>
    <submittedName>
        <fullName evidence="16">Beta-glucoside-specific PTS transporter subunit IIABC</fullName>
        <ecNumber evidence="16">2.7.1.-</ecNumber>
    </submittedName>
</protein>
<proteinExistence type="predicted"/>
<evidence type="ECO:0000256" key="9">
    <source>
        <dbReference type="ARBA" id="ARBA00022989"/>
    </source>
</evidence>
<dbReference type="PROSITE" id="PS51098">
    <property type="entry name" value="PTS_EIIB_TYPE_1"/>
    <property type="match status" value="1"/>
</dbReference>
<dbReference type="GO" id="GO:0005886">
    <property type="term" value="C:plasma membrane"/>
    <property type="evidence" value="ECO:0007669"/>
    <property type="project" value="UniProtKB-SubCell"/>
</dbReference>
<dbReference type="InterPro" id="IPR050558">
    <property type="entry name" value="PTS_Sugar-Specific_Components"/>
</dbReference>
<feature type="transmembrane region" description="Helical" evidence="12">
    <location>
        <begin position="384"/>
        <end position="403"/>
    </location>
</feature>
<dbReference type="GeneID" id="93476904"/>
<feature type="transmembrane region" description="Helical" evidence="12">
    <location>
        <begin position="146"/>
        <end position="167"/>
    </location>
</feature>
<evidence type="ECO:0000256" key="11">
    <source>
        <dbReference type="PROSITE-ProRule" id="PRU00421"/>
    </source>
</evidence>
<dbReference type="FunFam" id="2.70.70.10:FF:000001">
    <property type="entry name" value="PTS system glucose-specific IIA component"/>
    <property type="match status" value="1"/>
</dbReference>
<sequence>MSNKDKELFIRVIELVGGESNVNDVYHCATRLRFTLKDHTKANEQALKNIAGVITVVKSGGQFQVVIGNNVSKVYEGIMEHTNLQDGGSKTDTKENAEKTGIFGKTVDLISSVFSPLLSALAGAGLLKGLVVLSVALGWLDDTSGTYLILNAASSSVFTFLPIFLAVTAARKFKANMNVSLAIAGALVFPTISAAFNSGQTYDFLGIPIVLVMYTSTVFPILLAVWVQSHIEKWFNSIIHQSIRNILVPMLSLLIVVPLTILAFGPIGNSVSQGLASGFTSLMQFSPMLAGAVTGGFWQVIVIFGLHWAFLPITLNNLATIGYDLMRPMLTAAVLAQAGALLAVMLKTRNSQLKTLSGSATITAIFGITEPGIYGVTLRLKKPFIYACISAAIGGAIIGVGGGRAVAYSLPSLLAFPTYVTTGFASVVIGVSVSFVLAFLLTLLLGFKDLEATVEEPQIETSGQEKQAIEPSESRLNKEIIVSPLKGSVQLLEDLPDPAFSSGAMGQGLVIEPTDGILVSPINGVVTTVFPTGHALGLTTDSGMELLIHIGVNTVKLKGQFFEKKVKEGDRVSCGQLLVEFDAEQIRTAGYITATSVIVTNSANYLDVLKTTEQEVKQGDYLMSAVV</sequence>
<evidence type="ECO:0000313" key="17">
    <source>
        <dbReference type="Proteomes" id="UP001364764"/>
    </source>
</evidence>
<evidence type="ECO:0000313" key="16">
    <source>
        <dbReference type="EMBL" id="WWP17939.1"/>
    </source>
</evidence>
<dbReference type="PROSITE" id="PS51093">
    <property type="entry name" value="PTS_EIIA_TYPE_1"/>
    <property type="match status" value="1"/>
</dbReference>
<feature type="active site" description="Phosphocysteine intermediate; for EIIB activity" evidence="11">
    <location>
        <position position="28"/>
    </location>
</feature>
<dbReference type="Gene3D" id="2.70.70.10">
    <property type="entry name" value="Glucose Permease (Domain IIA)"/>
    <property type="match status" value="1"/>
</dbReference>
<gene>
    <name evidence="16" type="ORF">V6668_15525</name>
</gene>
<keyword evidence="5 16" id="KW-0808">Transferase</keyword>
<dbReference type="InterPro" id="IPR018113">
    <property type="entry name" value="PTrfase_EIIB_Cys"/>
</dbReference>
<evidence type="ECO:0000256" key="5">
    <source>
        <dbReference type="ARBA" id="ARBA00022679"/>
    </source>
</evidence>
<dbReference type="NCBIfam" id="TIGR00830">
    <property type="entry name" value="PTBA"/>
    <property type="match status" value="1"/>
</dbReference>
<evidence type="ECO:0000256" key="2">
    <source>
        <dbReference type="ARBA" id="ARBA00022448"/>
    </source>
</evidence>
<dbReference type="PROSITE" id="PS00371">
    <property type="entry name" value="PTS_EIIA_TYPE_1_HIS"/>
    <property type="match status" value="1"/>
</dbReference>
<evidence type="ECO:0000256" key="8">
    <source>
        <dbReference type="ARBA" id="ARBA00022777"/>
    </source>
</evidence>
<dbReference type="InterPro" id="IPR011055">
    <property type="entry name" value="Dup_hybrid_motif"/>
</dbReference>
<dbReference type="Gene3D" id="3.30.1360.60">
    <property type="entry name" value="Glucose permease domain IIB"/>
    <property type="match status" value="1"/>
</dbReference>
<feature type="transmembrane region" description="Helical" evidence="12">
    <location>
        <begin position="288"/>
        <end position="313"/>
    </location>
</feature>
<dbReference type="GO" id="GO:0009401">
    <property type="term" value="P:phosphoenolpyruvate-dependent sugar phosphotransferase system"/>
    <property type="evidence" value="ECO:0007669"/>
    <property type="project" value="UniProtKB-KW"/>
</dbReference>
<dbReference type="FunFam" id="3.30.1360.60:FF:000001">
    <property type="entry name" value="PTS system glucose-specific IIBC component PtsG"/>
    <property type="match status" value="1"/>
</dbReference>
<evidence type="ECO:0000256" key="6">
    <source>
        <dbReference type="ARBA" id="ARBA00022683"/>
    </source>
</evidence>
<dbReference type="EMBL" id="CP145892">
    <property type="protein sequence ID" value="WWP17939.1"/>
    <property type="molecule type" value="Genomic_DNA"/>
</dbReference>
<dbReference type="Proteomes" id="UP001364764">
    <property type="component" value="Chromosome"/>
</dbReference>
<evidence type="ECO:0000256" key="3">
    <source>
        <dbReference type="ARBA" id="ARBA00022475"/>
    </source>
</evidence>
<evidence type="ECO:0000256" key="10">
    <source>
        <dbReference type="ARBA" id="ARBA00023136"/>
    </source>
</evidence>
<dbReference type="GO" id="GO:0016301">
    <property type="term" value="F:kinase activity"/>
    <property type="evidence" value="ECO:0007669"/>
    <property type="project" value="UniProtKB-KW"/>
</dbReference>
<feature type="domain" description="PTS EIIA type-1" evidence="13">
    <location>
        <begin position="497"/>
        <end position="601"/>
    </location>
</feature>
<comment type="subcellular location">
    <subcellularLocation>
        <location evidence="1">Cell membrane</location>
        <topology evidence="1">Multi-pass membrane protein</topology>
    </subcellularLocation>
</comment>
<keyword evidence="9 12" id="KW-1133">Transmembrane helix</keyword>
<dbReference type="NCBIfam" id="TIGR01995">
    <property type="entry name" value="PTS-II-ABC-beta"/>
    <property type="match status" value="1"/>
</dbReference>
<dbReference type="PROSITE" id="PS01035">
    <property type="entry name" value="PTS_EIIB_TYPE_1_CYS"/>
    <property type="match status" value="1"/>
</dbReference>
<feature type="domain" description="PTS EIIC type-1" evidence="15">
    <location>
        <begin position="108"/>
        <end position="461"/>
    </location>
</feature>
<name>A0ABD8AK76_PAEAM</name>
<evidence type="ECO:0000256" key="1">
    <source>
        <dbReference type="ARBA" id="ARBA00004651"/>
    </source>
</evidence>
<keyword evidence="3" id="KW-1003">Cell membrane</keyword>
<dbReference type="SUPFAM" id="SSF55604">
    <property type="entry name" value="Glucose permease domain IIB"/>
    <property type="match status" value="1"/>
</dbReference>
<feature type="transmembrane region" description="Helical" evidence="12">
    <location>
        <begin position="179"/>
        <end position="198"/>
    </location>
</feature>
<feature type="transmembrane region" description="Helical" evidence="12">
    <location>
        <begin position="325"/>
        <end position="346"/>
    </location>
</feature>
<dbReference type="Pfam" id="PF00358">
    <property type="entry name" value="PTS_EIIA_1"/>
    <property type="match status" value="1"/>
</dbReference>
<dbReference type="Pfam" id="PF02378">
    <property type="entry name" value="PTS_EIIC"/>
    <property type="match status" value="1"/>
</dbReference>
<dbReference type="InterPro" id="IPR001127">
    <property type="entry name" value="PTS_EIIA_1_perm"/>
</dbReference>
<evidence type="ECO:0000259" key="13">
    <source>
        <dbReference type="PROSITE" id="PS51093"/>
    </source>
</evidence>
<keyword evidence="8" id="KW-0418">Kinase</keyword>
<dbReference type="AlphaFoldDB" id="A0ABD8AK76"/>
<evidence type="ECO:0000256" key="4">
    <source>
        <dbReference type="ARBA" id="ARBA00022597"/>
    </source>
</evidence>
<keyword evidence="7 12" id="KW-0812">Transmembrane</keyword>
<dbReference type="SUPFAM" id="SSF51261">
    <property type="entry name" value="Duplicated hybrid motif"/>
    <property type="match status" value="1"/>
</dbReference>
<feature type="transmembrane region" description="Helical" evidence="12">
    <location>
        <begin position="204"/>
        <end position="226"/>
    </location>
</feature>
<dbReference type="PANTHER" id="PTHR30175:SF1">
    <property type="entry name" value="PTS SYSTEM ARBUTIN-, CELLOBIOSE-, AND SALICIN-SPECIFIC EIIBC COMPONENT-RELATED"/>
    <property type="match status" value="1"/>
</dbReference>
<feature type="transmembrane region" description="Helical" evidence="12">
    <location>
        <begin position="117"/>
        <end position="140"/>
    </location>
</feature>
<feature type="transmembrane region" description="Helical" evidence="12">
    <location>
        <begin position="423"/>
        <end position="447"/>
    </location>
</feature>
<dbReference type="PANTHER" id="PTHR30175">
    <property type="entry name" value="PHOSPHOTRANSFERASE SYSTEM TRANSPORT PROTEIN"/>
    <property type="match status" value="1"/>
</dbReference>
<dbReference type="InterPro" id="IPR011297">
    <property type="entry name" value="PTS_IIABC_b_glu"/>
</dbReference>
<feature type="domain" description="PTS EIIB type-1" evidence="14">
    <location>
        <begin position="6"/>
        <end position="88"/>
    </location>
</feature>
<evidence type="ECO:0000256" key="12">
    <source>
        <dbReference type="SAM" id="Phobius"/>
    </source>
</evidence>
<feature type="transmembrane region" description="Helical" evidence="12">
    <location>
        <begin position="358"/>
        <end position="377"/>
    </location>
</feature>
<evidence type="ECO:0000259" key="14">
    <source>
        <dbReference type="PROSITE" id="PS51098"/>
    </source>
</evidence>
<keyword evidence="6" id="KW-0598">Phosphotransferase system</keyword>
<dbReference type="InterPro" id="IPR003352">
    <property type="entry name" value="PTS_EIIC"/>
</dbReference>
<feature type="transmembrane region" description="Helical" evidence="12">
    <location>
        <begin position="246"/>
        <end position="268"/>
    </location>
</feature>
<dbReference type="CDD" id="cd00212">
    <property type="entry name" value="PTS_IIB_glc"/>
    <property type="match status" value="1"/>
</dbReference>
<keyword evidence="10 12" id="KW-0472">Membrane</keyword>
<evidence type="ECO:0000259" key="15">
    <source>
        <dbReference type="PROSITE" id="PS51103"/>
    </source>
</evidence>
<dbReference type="RefSeq" id="WP_338706026.1">
    <property type="nucleotide sequence ID" value="NZ_CP145892.1"/>
</dbReference>
<dbReference type="Pfam" id="PF00367">
    <property type="entry name" value="PTS_EIIB"/>
    <property type="match status" value="1"/>
</dbReference>
<dbReference type="InterPro" id="IPR001996">
    <property type="entry name" value="PTS_IIB_1"/>
</dbReference>
<keyword evidence="2" id="KW-0813">Transport</keyword>
<evidence type="ECO:0000256" key="7">
    <source>
        <dbReference type="ARBA" id="ARBA00022692"/>
    </source>
</evidence>
<dbReference type="EC" id="2.7.1.-" evidence="16"/>
<keyword evidence="4" id="KW-0762">Sugar transport</keyword>
<dbReference type="PROSITE" id="PS51103">
    <property type="entry name" value="PTS_EIIC_TYPE_1"/>
    <property type="match status" value="1"/>
</dbReference>
<dbReference type="InterPro" id="IPR013013">
    <property type="entry name" value="PTS_EIIC_1"/>
</dbReference>
<accession>A0ABD8AK76</accession>
<organism evidence="16 17">
    <name type="scientific">Paenibacillus amylolyticus</name>
    <dbReference type="NCBI Taxonomy" id="1451"/>
    <lineage>
        <taxon>Bacteria</taxon>
        <taxon>Bacillati</taxon>
        <taxon>Bacillota</taxon>
        <taxon>Bacilli</taxon>
        <taxon>Bacillales</taxon>
        <taxon>Paenibacillaceae</taxon>
        <taxon>Paenibacillus</taxon>
    </lineage>
</organism>
<dbReference type="InterPro" id="IPR036878">
    <property type="entry name" value="Glu_permease_IIB"/>
</dbReference>